<dbReference type="AlphaFoldDB" id="A0A382RMT9"/>
<evidence type="ECO:0008006" key="4">
    <source>
        <dbReference type="Google" id="ProtNLM"/>
    </source>
</evidence>
<dbReference type="PANTHER" id="PTHR42895">
    <property type="entry name" value="IRON-SULFUR CLUSTER-BINDING PROTEIN-RELATED"/>
    <property type="match status" value="1"/>
</dbReference>
<dbReference type="InterPro" id="IPR041414">
    <property type="entry name" value="Raco-like_middle"/>
</dbReference>
<dbReference type="EMBL" id="UINC01122897">
    <property type="protein sequence ID" value="SVC98999.1"/>
    <property type="molecule type" value="Genomic_DNA"/>
</dbReference>
<dbReference type="InterPro" id="IPR042259">
    <property type="entry name" value="Raco-like_middle_sf"/>
</dbReference>
<organism evidence="3">
    <name type="scientific">marine metagenome</name>
    <dbReference type="NCBI Taxonomy" id="408172"/>
    <lineage>
        <taxon>unclassified sequences</taxon>
        <taxon>metagenomes</taxon>
        <taxon>ecological metagenomes</taxon>
    </lineage>
</organism>
<dbReference type="Gene3D" id="3.30.420.480">
    <property type="entry name" value="Domain of unknown function (DUF4445)"/>
    <property type="match status" value="1"/>
</dbReference>
<protein>
    <recommendedName>
        <fullName evidence="4">RACo C-terminal domain-containing protein</fullName>
    </recommendedName>
</protein>
<evidence type="ECO:0000259" key="2">
    <source>
        <dbReference type="Pfam" id="PF17651"/>
    </source>
</evidence>
<accession>A0A382RMT9</accession>
<evidence type="ECO:0000259" key="1">
    <source>
        <dbReference type="Pfam" id="PF14574"/>
    </source>
</evidence>
<feature type="domain" description="RACo-like middle region" evidence="2">
    <location>
        <begin position="6"/>
        <end position="118"/>
    </location>
</feature>
<dbReference type="InterPro" id="IPR027980">
    <property type="entry name" value="RACo_C"/>
</dbReference>
<feature type="domain" description="RACo C-terminal" evidence="1">
    <location>
        <begin position="126"/>
        <end position="318"/>
    </location>
</feature>
<gene>
    <name evidence="3" type="ORF">METZ01_LOCUS351853</name>
</gene>
<dbReference type="Pfam" id="PF17651">
    <property type="entry name" value="Raco_middle"/>
    <property type="match status" value="1"/>
</dbReference>
<dbReference type="InterPro" id="IPR052911">
    <property type="entry name" value="Corrinoid_activation_enz"/>
</dbReference>
<feature type="non-terminal residue" evidence="3">
    <location>
        <position position="1"/>
    </location>
</feature>
<evidence type="ECO:0000313" key="3">
    <source>
        <dbReference type="EMBL" id="SVC98999.1"/>
    </source>
</evidence>
<dbReference type="Pfam" id="PF14574">
    <property type="entry name" value="RACo_C_ter"/>
    <property type="match status" value="1"/>
</dbReference>
<reference evidence="3" key="1">
    <citation type="submission" date="2018-05" db="EMBL/GenBank/DDBJ databases">
        <authorList>
            <person name="Lanie J.A."/>
            <person name="Ng W.-L."/>
            <person name="Kazmierczak K.M."/>
            <person name="Andrzejewski T.M."/>
            <person name="Davidsen T.M."/>
            <person name="Wayne K.J."/>
            <person name="Tettelin H."/>
            <person name="Glass J.I."/>
            <person name="Rusch D."/>
            <person name="Podicherti R."/>
            <person name="Tsui H.-C.T."/>
            <person name="Winkler M.E."/>
        </authorList>
    </citation>
    <scope>NUCLEOTIDE SEQUENCE</scope>
</reference>
<proteinExistence type="predicted"/>
<feature type="non-terminal residue" evidence="3">
    <location>
        <position position="319"/>
    </location>
</feature>
<sequence>TKFKGELHKAIISSVNFEIGEMIKPLKIRRRQIIEITIVGNTTMRDIFFDLNVETIGLKPYKSSIEFDYINNKVESTELKRSAKEMGIRINPKALIYSPPLIASHIGSDVSAGLISSSFFDNDSNKLFIDIGTNTEVVIGNSKKMSAASCPAGPAFEGGEVTFGMPGYDGAIEKVKWNDGGITFQTIGNSEPLGICGSGLIDLLSEMKKKKYMNDLGQFKNQENELIIDKENNILISRKDVSALAQAKAANVCGQALTIKDYGISINDLDTVYLAGGFASYIDVDNAREIGFILNFPEDKIVKIGNSALNGATHLLLSD</sequence>
<dbReference type="PANTHER" id="PTHR42895:SF1">
    <property type="entry name" value="IRON-SULFUR CLUSTER PROTEIN"/>
    <property type="match status" value="1"/>
</dbReference>
<name>A0A382RMT9_9ZZZZ</name>